<comment type="caution">
    <text evidence="1">The sequence shown here is derived from an EMBL/GenBank/DDBJ whole genome shotgun (WGS) entry which is preliminary data.</text>
</comment>
<gene>
    <name evidence="1" type="ORF">CHARACLAT_029410</name>
</gene>
<name>A0ABU7DB17_9TELE</name>
<dbReference type="Proteomes" id="UP001352852">
    <property type="component" value="Unassembled WGS sequence"/>
</dbReference>
<dbReference type="EMBL" id="JAHUTJ010020534">
    <property type="protein sequence ID" value="MED6272346.1"/>
    <property type="molecule type" value="Genomic_DNA"/>
</dbReference>
<organism evidence="1 2">
    <name type="scientific">Characodon lateralis</name>
    <dbReference type="NCBI Taxonomy" id="208331"/>
    <lineage>
        <taxon>Eukaryota</taxon>
        <taxon>Metazoa</taxon>
        <taxon>Chordata</taxon>
        <taxon>Craniata</taxon>
        <taxon>Vertebrata</taxon>
        <taxon>Euteleostomi</taxon>
        <taxon>Actinopterygii</taxon>
        <taxon>Neopterygii</taxon>
        <taxon>Teleostei</taxon>
        <taxon>Neoteleostei</taxon>
        <taxon>Acanthomorphata</taxon>
        <taxon>Ovalentaria</taxon>
        <taxon>Atherinomorphae</taxon>
        <taxon>Cyprinodontiformes</taxon>
        <taxon>Goodeidae</taxon>
        <taxon>Characodon</taxon>
    </lineage>
</organism>
<keyword evidence="2" id="KW-1185">Reference proteome</keyword>
<evidence type="ECO:0000313" key="2">
    <source>
        <dbReference type="Proteomes" id="UP001352852"/>
    </source>
</evidence>
<protein>
    <submittedName>
        <fullName evidence="1">Uncharacterized protein</fullName>
    </submittedName>
</protein>
<accession>A0ABU7DB17</accession>
<sequence length="105" mass="11897">MYQLPACVQSPWFFCSITDQTQGASSILPLCGHEGLCGEKLNSLGCRDELQALFKNHKTDLDHVLPLIYIIPINILAQNISFPKYSHRLIMMIQYLFPVFPTVSL</sequence>
<evidence type="ECO:0000313" key="1">
    <source>
        <dbReference type="EMBL" id="MED6272346.1"/>
    </source>
</evidence>
<reference evidence="1 2" key="1">
    <citation type="submission" date="2021-06" db="EMBL/GenBank/DDBJ databases">
        <authorList>
            <person name="Palmer J.M."/>
        </authorList>
    </citation>
    <scope>NUCLEOTIDE SEQUENCE [LARGE SCALE GENOMIC DNA]</scope>
    <source>
        <strain evidence="1 2">CL_MEX2019</strain>
        <tissue evidence="1">Muscle</tissue>
    </source>
</reference>
<proteinExistence type="predicted"/>